<dbReference type="InterPro" id="IPR000608">
    <property type="entry name" value="UBC"/>
</dbReference>
<feature type="region of interest" description="Disordered" evidence="10">
    <location>
        <begin position="188"/>
        <end position="217"/>
    </location>
</feature>
<keyword evidence="3 9" id="KW-0547">Nucleotide-binding</keyword>
<name>A0A9P8BNQ1_9FUNG</name>
<organism evidence="13 14">
    <name type="scientific">Linnemannia hyalina</name>
    <dbReference type="NCBI Taxonomy" id="64524"/>
    <lineage>
        <taxon>Eukaryota</taxon>
        <taxon>Fungi</taxon>
        <taxon>Fungi incertae sedis</taxon>
        <taxon>Mucoromycota</taxon>
        <taxon>Mortierellomycotina</taxon>
        <taxon>Mortierellomycetes</taxon>
        <taxon>Mortierellales</taxon>
        <taxon>Mortierellaceae</taxon>
        <taxon>Linnemannia</taxon>
    </lineage>
</organism>
<dbReference type="CDD" id="cd23800">
    <property type="entry name" value="UBCc_UBE2K"/>
    <property type="match status" value="1"/>
</dbReference>
<evidence type="ECO:0000256" key="9">
    <source>
        <dbReference type="RuleBase" id="RU362109"/>
    </source>
</evidence>
<protein>
    <recommendedName>
        <fullName evidence="6">Ubiquitin-conjugating enzyme E2 1</fullName>
        <ecNumber evidence="1">2.3.2.23</ecNumber>
    </recommendedName>
    <alternativeName>
        <fullName evidence="7">E2 ubiquitin-conjugating enzyme 1</fullName>
    </alternativeName>
</protein>
<dbReference type="Pfam" id="PF00179">
    <property type="entry name" value="UQ_con"/>
    <property type="match status" value="1"/>
</dbReference>
<accession>A0A9P8BNQ1</accession>
<keyword evidence="5 9" id="KW-0067">ATP-binding</keyword>
<feature type="domain" description="UBC core" evidence="12">
    <location>
        <begin position="38"/>
        <end position="186"/>
    </location>
</feature>
<feature type="compositionally biased region" description="Polar residues" evidence="10">
    <location>
        <begin position="203"/>
        <end position="217"/>
    </location>
</feature>
<dbReference type="GO" id="GO:0061631">
    <property type="term" value="F:ubiquitin conjugating enzyme activity"/>
    <property type="evidence" value="ECO:0007669"/>
    <property type="project" value="UniProtKB-EC"/>
</dbReference>
<proteinExistence type="inferred from homology"/>
<evidence type="ECO:0000256" key="1">
    <source>
        <dbReference type="ARBA" id="ARBA00012486"/>
    </source>
</evidence>
<evidence type="ECO:0000259" key="11">
    <source>
        <dbReference type="PROSITE" id="PS50030"/>
    </source>
</evidence>
<reference evidence="13" key="1">
    <citation type="submission" date="2021-06" db="EMBL/GenBank/DDBJ databases">
        <title>Genome Sequence of Mortierella hyaline Strain SCG-10, a Cold-Adapted, Nitrate-Reducing Fungus Isolated from Soil in Minnesota, USA.</title>
        <authorList>
            <person name="Aldossari N."/>
        </authorList>
    </citation>
    <scope>NUCLEOTIDE SEQUENCE</scope>
    <source>
        <strain evidence="13">SCG-10</strain>
    </source>
</reference>
<dbReference type="InterPro" id="IPR015940">
    <property type="entry name" value="UBA"/>
</dbReference>
<dbReference type="PANTHER" id="PTHR24068">
    <property type="entry name" value="UBIQUITIN-CONJUGATING ENZYME E2"/>
    <property type="match status" value="1"/>
</dbReference>
<evidence type="ECO:0000256" key="8">
    <source>
        <dbReference type="PROSITE-ProRule" id="PRU10133"/>
    </source>
</evidence>
<evidence type="ECO:0000256" key="5">
    <source>
        <dbReference type="ARBA" id="ARBA00022840"/>
    </source>
</evidence>
<evidence type="ECO:0000256" key="10">
    <source>
        <dbReference type="SAM" id="MobiDB-lite"/>
    </source>
</evidence>
<keyword evidence="4 9" id="KW-0833">Ubl conjugation pathway</keyword>
<sequence length="281" mass="31238">MAGRIRRIQKVPRYTGPFALLSGANGRTNMQQARNELTAMLYGETEIADCQRDQSSLIDLKLVEDGNIMHMKGRFPGPPGTPYEGGMFQVDILLSDAYPFQPPKVKFDTKVYHPNVSSQTGVICLDILKQAWSPVLTISSTLLSVQSLLCTPEPNDPQDAQVASQYLNDYDAFLETAQFWSECYAKPSPGDRLHPDSKPLGSGNPSQQHDATAGYNNHFQSHQSPAFVAPAPEPVLSKEELEKRRKVQDLVEMGFGADRARTFLIRANWQTEAALEDLLNQ</sequence>
<dbReference type="EMBL" id="JAHRHY010000019">
    <property type="protein sequence ID" value="KAG9062470.1"/>
    <property type="molecule type" value="Genomic_DNA"/>
</dbReference>
<evidence type="ECO:0000256" key="6">
    <source>
        <dbReference type="ARBA" id="ARBA00072431"/>
    </source>
</evidence>
<evidence type="ECO:0000313" key="13">
    <source>
        <dbReference type="EMBL" id="KAG9062470.1"/>
    </source>
</evidence>
<dbReference type="EC" id="2.3.2.23" evidence="1"/>
<comment type="similarity">
    <text evidence="9">Belongs to the ubiquitin-conjugating enzyme family.</text>
</comment>
<keyword evidence="14" id="KW-1185">Reference proteome</keyword>
<dbReference type="InterPro" id="IPR016135">
    <property type="entry name" value="UBQ-conjugating_enzyme/RWD"/>
</dbReference>
<evidence type="ECO:0000313" key="14">
    <source>
        <dbReference type="Proteomes" id="UP000707451"/>
    </source>
</evidence>
<dbReference type="GO" id="GO:0005524">
    <property type="term" value="F:ATP binding"/>
    <property type="evidence" value="ECO:0007669"/>
    <property type="project" value="UniProtKB-UniRule"/>
</dbReference>
<dbReference type="SUPFAM" id="SSF54495">
    <property type="entry name" value="UBC-like"/>
    <property type="match status" value="1"/>
</dbReference>
<dbReference type="Proteomes" id="UP000707451">
    <property type="component" value="Unassembled WGS sequence"/>
</dbReference>
<dbReference type="PROSITE" id="PS50030">
    <property type="entry name" value="UBA"/>
    <property type="match status" value="1"/>
</dbReference>
<gene>
    <name evidence="13" type="ORF">KI688_005385</name>
</gene>
<feature type="active site" description="Glycyl thioester intermediate" evidence="8">
    <location>
        <position position="124"/>
    </location>
</feature>
<dbReference type="AlphaFoldDB" id="A0A9P8BNQ1"/>
<dbReference type="InterPro" id="IPR009060">
    <property type="entry name" value="UBA-like_sf"/>
</dbReference>
<feature type="domain" description="UBA" evidence="11">
    <location>
        <begin position="240"/>
        <end position="281"/>
    </location>
</feature>
<dbReference type="FunFam" id="3.10.110.10:FF:000037">
    <property type="entry name" value="ubiquitin-conjugating enzyme E2 27"/>
    <property type="match status" value="1"/>
</dbReference>
<evidence type="ECO:0000256" key="2">
    <source>
        <dbReference type="ARBA" id="ARBA00022679"/>
    </source>
</evidence>
<evidence type="ECO:0000256" key="7">
    <source>
        <dbReference type="ARBA" id="ARBA00077197"/>
    </source>
</evidence>
<evidence type="ECO:0000256" key="3">
    <source>
        <dbReference type="ARBA" id="ARBA00022741"/>
    </source>
</evidence>
<dbReference type="Gene3D" id="3.10.110.10">
    <property type="entry name" value="Ubiquitin Conjugating Enzyme"/>
    <property type="match status" value="1"/>
</dbReference>
<keyword evidence="2" id="KW-0808">Transferase</keyword>
<dbReference type="OrthoDB" id="9993688at2759"/>
<dbReference type="Gene3D" id="1.10.8.10">
    <property type="entry name" value="DNA helicase RuvA subunit, C-terminal domain"/>
    <property type="match status" value="1"/>
</dbReference>
<evidence type="ECO:0000256" key="4">
    <source>
        <dbReference type="ARBA" id="ARBA00022786"/>
    </source>
</evidence>
<evidence type="ECO:0000259" key="12">
    <source>
        <dbReference type="PROSITE" id="PS50127"/>
    </source>
</evidence>
<dbReference type="PROSITE" id="PS50127">
    <property type="entry name" value="UBC_2"/>
    <property type="match status" value="1"/>
</dbReference>
<dbReference type="SUPFAM" id="SSF46934">
    <property type="entry name" value="UBA-like"/>
    <property type="match status" value="1"/>
</dbReference>
<dbReference type="InterPro" id="IPR023313">
    <property type="entry name" value="UBQ-conjugating_AS"/>
</dbReference>
<dbReference type="SMART" id="SM00212">
    <property type="entry name" value="UBCc"/>
    <property type="match status" value="1"/>
</dbReference>
<comment type="caution">
    <text evidence="13">The sequence shown here is derived from an EMBL/GenBank/DDBJ whole genome shotgun (WGS) entry which is preliminary data.</text>
</comment>
<dbReference type="PROSITE" id="PS00183">
    <property type="entry name" value="UBC_1"/>
    <property type="match status" value="1"/>
</dbReference>